<reference evidence="1" key="2">
    <citation type="submission" date="2023-06" db="EMBL/GenBank/DDBJ databases">
        <authorList>
            <consortium name="Lawrence Berkeley National Laboratory"/>
            <person name="Haridas S."/>
            <person name="Hensen N."/>
            <person name="Bonometti L."/>
            <person name="Westerberg I."/>
            <person name="Brannstrom I.O."/>
            <person name="Guillou S."/>
            <person name="Cros-Aarteil S."/>
            <person name="Calhoun S."/>
            <person name="Kuo A."/>
            <person name="Mondo S."/>
            <person name="Pangilinan J."/>
            <person name="Riley R."/>
            <person name="Labutti K."/>
            <person name="Andreopoulos B."/>
            <person name="Lipzen A."/>
            <person name="Chen C."/>
            <person name="Yanf M."/>
            <person name="Daum C."/>
            <person name="Ng V."/>
            <person name="Clum A."/>
            <person name="Steindorff A."/>
            <person name="Ohm R."/>
            <person name="Martin F."/>
            <person name="Silar P."/>
            <person name="Natvig D."/>
            <person name="Lalanne C."/>
            <person name="Gautier V."/>
            <person name="Ament-Velasquez S.L."/>
            <person name="Kruys A."/>
            <person name="Hutchinson M.I."/>
            <person name="Powell A.J."/>
            <person name="Barry K."/>
            <person name="Miller A.N."/>
            <person name="Grigoriev I.V."/>
            <person name="Debuchy R."/>
            <person name="Gladieux P."/>
            <person name="Thoren M.H."/>
            <person name="Johannesson H."/>
        </authorList>
    </citation>
    <scope>NUCLEOTIDE SEQUENCE</scope>
    <source>
        <strain evidence="1">CBS 168.71</strain>
    </source>
</reference>
<dbReference type="GeneID" id="87840382"/>
<dbReference type="RefSeq" id="XP_062660491.1">
    <property type="nucleotide sequence ID" value="XM_062803434.1"/>
</dbReference>
<gene>
    <name evidence="1" type="ORF">B0H64DRAFT_390900</name>
</gene>
<evidence type="ECO:0000313" key="2">
    <source>
        <dbReference type="Proteomes" id="UP001278766"/>
    </source>
</evidence>
<organism evidence="1 2">
    <name type="scientific">Chaetomium fimeti</name>
    <dbReference type="NCBI Taxonomy" id="1854472"/>
    <lineage>
        <taxon>Eukaryota</taxon>
        <taxon>Fungi</taxon>
        <taxon>Dikarya</taxon>
        <taxon>Ascomycota</taxon>
        <taxon>Pezizomycotina</taxon>
        <taxon>Sordariomycetes</taxon>
        <taxon>Sordariomycetidae</taxon>
        <taxon>Sordariales</taxon>
        <taxon>Chaetomiaceae</taxon>
        <taxon>Chaetomium</taxon>
    </lineage>
</organism>
<sequence length="82" mass="9300">MRAGIRAAIAKLEEYRNLLEDSSAYLFAMILDPSHKTLWMKKNLQSHQVDSCVAALKQCFDDQYSHLEVSSIPEASTEIPED</sequence>
<evidence type="ECO:0000313" key="1">
    <source>
        <dbReference type="EMBL" id="KAK3296977.1"/>
    </source>
</evidence>
<dbReference type="EMBL" id="JAUEPN010000003">
    <property type="protein sequence ID" value="KAK3296977.1"/>
    <property type="molecule type" value="Genomic_DNA"/>
</dbReference>
<dbReference type="Proteomes" id="UP001278766">
    <property type="component" value="Unassembled WGS sequence"/>
</dbReference>
<reference evidence="1" key="1">
    <citation type="journal article" date="2023" name="Mol. Phylogenet. Evol.">
        <title>Genome-scale phylogeny and comparative genomics of the fungal order Sordariales.</title>
        <authorList>
            <person name="Hensen N."/>
            <person name="Bonometti L."/>
            <person name="Westerberg I."/>
            <person name="Brannstrom I.O."/>
            <person name="Guillou S."/>
            <person name="Cros-Aarteil S."/>
            <person name="Calhoun S."/>
            <person name="Haridas S."/>
            <person name="Kuo A."/>
            <person name="Mondo S."/>
            <person name="Pangilinan J."/>
            <person name="Riley R."/>
            <person name="LaButti K."/>
            <person name="Andreopoulos B."/>
            <person name="Lipzen A."/>
            <person name="Chen C."/>
            <person name="Yan M."/>
            <person name="Daum C."/>
            <person name="Ng V."/>
            <person name="Clum A."/>
            <person name="Steindorff A."/>
            <person name="Ohm R.A."/>
            <person name="Martin F."/>
            <person name="Silar P."/>
            <person name="Natvig D.O."/>
            <person name="Lalanne C."/>
            <person name="Gautier V."/>
            <person name="Ament-Velasquez S.L."/>
            <person name="Kruys A."/>
            <person name="Hutchinson M.I."/>
            <person name="Powell A.J."/>
            <person name="Barry K."/>
            <person name="Miller A.N."/>
            <person name="Grigoriev I.V."/>
            <person name="Debuchy R."/>
            <person name="Gladieux P."/>
            <person name="Hiltunen Thoren M."/>
            <person name="Johannesson H."/>
        </authorList>
    </citation>
    <scope>NUCLEOTIDE SEQUENCE</scope>
    <source>
        <strain evidence="1">CBS 168.71</strain>
    </source>
</reference>
<dbReference type="AlphaFoldDB" id="A0AAE0HI44"/>
<comment type="caution">
    <text evidence="1">The sequence shown here is derived from an EMBL/GenBank/DDBJ whole genome shotgun (WGS) entry which is preliminary data.</text>
</comment>
<keyword evidence="2" id="KW-1185">Reference proteome</keyword>
<name>A0AAE0HI44_9PEZI</name>
<protein>
    <submittedName>
        <fullName evidence="1">Uncharacterized protein</fullName>
    </submittedName>
</protein>
<proteinExistence type="predicted"/>
<accession>A0AAE0HI44</accession>